<accession>A0A246FEY2</accession>
<organism evidence="5 6">
    <name type="scientific">Pseudomonas nitroreducens</name>
    <dbReference type="NCBI Taxonomy" id="46680"/>
    <lineage>
        <taxon>Bacteria</taxon>
        <taxon>Pseudomonadati</taxon>
        <taxon>Pseudomonadota</taxon>
        <taxon>Gammaproteobacteria</taxon>
        <taxon>Pseudomonadales</taxon>
        <taxon>Pseudomonadaceae</taxon>
        <taxon>Pseudomonas</taxon>
    </lineage>
</organism>
<proteinExistence type="inferred from homology"/>
<dbReference type="PANTHER" id="PTHR43567:SF1">
    <property type="entry name" value="FLAVOREDOXIN"/>
    <property type="match status" value="1"/>
</dbReference>
<dbReference type="EMBL" id="NJBA01000001">
    <property type="protein sequence ID" value="OWP52893.1"/>
    <property type="molecule type" value="Genomic_DNA"/>
</dbReference>
<dbReference type="PANTHER" id="PTHR43567">
    <property type="entry name" value="FLAVOREDOXIN-RELATED-RELATED"/>
    <property type="match status" value="1"/>
</dbReference>
<dbReference type="Proteomes" id="UP000198145">
    <property type="component" value="Unassembled WGS sequence"/>
</dbReference>
<feature type="domain" description="Flavin reductase like" evidence="4">
    <location>
        <begin position="18"/>
        <end position="168"/>
    </location>
</feature>
<dbReference type="GO" id="GO:0010181">
    <property type="term" value="F:FMN binding"/>
    <property type="evidence" value="ECO:0007669"/>
    <property type="project" value="InterPro"/>
</dbReference>
<evidence type="ECO:0000256" key="1">
    <source>
        <dbReference type="ARBA" id="ARBA00001917"/>
    </source>
</evidence>
<dbReference type="InterPro" id="IPR052174">
    <property type="entry name" value="Flavoredoxin"/>
</dbReference>
<dbReference type="InterPro" id="IPR012349">
    <property type="entry name" value="Split_barrel_FMN-bd"/>
</dbReference>
<dbReference type="InterPro" id="IPR002563">
    <property type="entry name" value="Flavin_Rdtase-like_dom"/>
</dbReference>
<comment type="similarity">
    <text evidence="3">Belongs to the flavoredoxin family.</text>
</comment>
<dbReference type="Pfam" id="PF01613">
    <property type="entry name" value="Flavin_Reduct"/>
    <property type="match status" value="1"/>
</dbReference>
<keyword evidence="2" id="KW-0285">Flavoprotein</keyword>
<gene>
    <name evidence="5" type="ORF">CEG18_03355</name>
</gene>
<comment type="caution">
    <text evidence="5">The sequence shown here is derived from an EMBL/GenBank/DDBJ whole genome shotgun (WGS) entry which is preliminary data.</text>
</comment>
<evidence type="ECO:0000256" key="3">
    <source>
        <dbReference type="ARBA" id="ARBA00038054"/>
    </source>
</evidence>
<dbReference type="RefSeq" id="WP_088416280.1">
    <property type="nucleotide sequence ID" value="NZ_NJBA01000001.1"/>
</dbReference>
<reference evidence="5 6" key="1">
    <citation type="submission" date="2017-06" db="EMBL/GenBank/DDBJ databases">
        <title>Draft genome of Pseudomonas nitroreducens DF05.</title>
        <authorList>
            <person name="Iyer R."/>
        </authorList>
    </citation>
    <scope>NUCLEOTIDE SEQUENCE [LARGE SCALE GENOMIC DNA]</scope>
    <source>
        <strain evidence="5 6">DF05</strain>
    </source>
</reference>
<name>A0A246FEY2_PSENT</name>
<dbReference type="GO" id="GO:0016646">
    <property type="term" value="F:oxidoreductase activity, acting on the CH-NH group of donors, NAD or NADP as acceptor"/>
    <property type="evidence" value="ECO:0007669"/>
    <property type="project" value="UniProtKB-ARBA"/>
</dbReference>
<comment type="cofactor">
    <cofactor evidence="1">
        <name>FMN</name>
        <dbReference type="ChEBI" id="CHEBI:58210"/>
    </cofactor>
</comment>
<evidence type="ECO:0000313" key="5">
    <source>
        <dbReference type="EMBL" id="OWP52893.1"/>
    </source>
</evidence>
<protein>
    <submittedName>
        <fullName evidence="5">Flavin reductase</fullName>
    </submittedName>
</protein>
<evidence type="ECO:0000313" key="6">
    <source>
        <dbReference type="Proteomes" id="UP000198145"/>
    </source>
</evidence>
<evidence type="ECO:0000256" key="2">
    <source>
        <dbReference type="ARBA" id="ARBA00022630"/>
    </source>
</evidence>
<dbReference type="SMART" id="SM00903">
    <property type="entry name" value="Flavin_Reduct"/>
    <property type="match status" value="1"/>
</dbReference>
<dbReference type="Gene3D" id="2.30.110.10">
    <property type="entry name" value="Electron Transport, Fmn-binding Protein, Chain A"/>
    <property type="match status" value="1"/>
</dbReference>
<sequence>MNALRKSDFPLIDVRQHLETGPIVLVTSAWKDETNIMTLGWHMMMQFSPALFGCYIWTGNHSYELIRNSGQCVINVPTVELADQVVAVGNSTGTAVDKFSAFALTAAPAERVKAPLIKECYANFECQLFDANLIGEYGLFVWEVVKAHVALSVKNPKTLHYRGGGQFMVAGEVLDFHERFHPQNL</sequence>
<evidence type="ECO:0000259" key="4">
    <source>
        <dbReference type="SMART" id="SM00903"/>
    </source>
</evidence>
<dbReference type="AlphaFoldDB" id="A0A246FEY2"/>
<dbReference type="SUPFAM" id="SSF50475">
    <property type="entry name" value="FMN-binding split barrel"/>
    <property type="match status" value="1"/>
</dbReference>